<dbReference type="InterPro" id="IPR001138">
    <property type="entry name" value="Zn2Cys6_DnaBD"/>
</dbReference>
<evidence type="ECO:0000256" key="4">
    <source>
        <dbReference type="ARBA" id="ARBA00023163"/>
    </source>
</evidence>
<dbReference type="GO" id="GO:0000981">
    <property type="term" value="F:DNA-binding transcription factor activity, RNA polymerase II-specific"/>
    <property type="evidence" value="ECO:0007669"/>
    <property type="project" value="InterPro"/>
</dbReference>
<dbReference type="GO" id="GO:0008270">
    <property type="term" value="F:zinc ion binding"/>
    <property type="evidence" value="ECO:0007669"/>
    <property type="project" value="InterPro"/>
</dbReference>
<dbReference type="SUPFAM" id="SSF57701">
    <property type="entry name" value="Zn2/Cys6 DNA-binding domain"/>
    <property type="match status" value="1"/>
</dbReference>
<dbReference type="SMART" id="SM00906">
    <property type="entry name" value="Fungal_trans"/>
    <property type="match status" value="1"/>
</dbReference>
<dbReference type="Pfam" id="PF00172">
    <property type="entry name" value="Zn_clus"/>
    <property type="match status" value="1"/>
</dbReference>
<dbReference type="Pfam" id="PF04082">
    <property type="entry name" value="Fungal_trans"/>
    <property type="match status" value="1"/>
</dbReference>
<name>A0AAD4Q6N8_9EURO</name>
<keyword evidence="3" id="KW-0238">DNA-binding</keyword>
<accession>A0AAD4Q6N8</accession>
<dbReference type="RefSeq" id="XP_046078459.1">
    <property type="nucleotide sequence ID" value="XM_046221957.1"/>
</dbReference>
<evidence type="ECO:0000256" key="3">
    <source>
        <dbReference type="ARBA" id="ARBA00023125"/>
    </source>
</evidence>
<reference evidence="7" key="1">
    <citation type="submission" date="2021-12" db="EMBL/GenBank/DDBJ databases">
        <title>Convergent genome expansion in fungi linked to evolution of root-endophyte symbiosis.</title>
        <authorList>
            <consortium name="DOE Joint Genome Institute"/>
            <person name="Ke Y.-H."/>
            <person name="Bonito G."/>
            <person name="Liao H.-L."/>
            <person name="Looney B."/>
            <person name="Rojas-Flechas A."/>
            <person name="Nash J."/>
            <person name="Hameed K."/>
            <person name="Schadt C."/>
            <person name="Martin F."/>
            <person name="Crous P.W."/>
            <person name="Miettinen O."/>
            <person name="Magnuson J.K."/>
            <person name="Labbe J."/>
            <person name="Jacobson D."/>
            <person name="Doktycz M.J."/>
            <person name="Veneault-Fourrey C."/>
            <person name="Kuo A."/>
            <person name="Mondo S."/>
            <person name="Calhoun S."/>
            <person name="Riley R."/>
            <person name="Ohm R."/>
            <person name="LaButti K."/>
            <person name="Andreopoulos B."/>
            <person name="Pangilinan J."/>
            <person name="Nolan M."/>
            <person name="Tritt A."/>
            <person name="Clum A."/>
            <person name="Lipzen A."/>
            <person name="Daum C."/>
            <person name="Barry K."/>
            <person name="Grigoriev I.V."/>
            <person name="Vilgalys R."/>
        </authorList>
    </citation>
    <scope>NUCLEOTIDE SEQUENCE</scope>
    <source>
        <strain evidence="7">PMI_201</strain>
    </source>
</reference>
<dbReference type="CDD" id="cd00067">
    <property type="entry name" value="GAL4"/>
    <property type="match status" value="1"/>
</dbReference>
<dbReference type="GO" id="GO:0003677">
    <property type="term" value="F:DNA binding"/>
    <property type="evidence" value="ECO:0007669"/>
    <property type="project" value="UniProtKB-KW"/>
</dbReference>
<dbReference type="EMBL" id="JAJTJA010000001">
    <property type="protein sequence ID" value="KAH8705838.1"/>
    <property type="molecule type" value="Genomic_DNA"/>
</dbReference>
<dbReference type="PROSITE" id="PS50048">
    <property type="entry name" value="ZN2_CY6_FUNGAL_2"/>
    <property type="match status" value="1"/>
</dbReference>
<evidence type="ECO:0000256" key="2">
    <source>
        <dbReference type="ARBA" id="ARBA00023015"/>
    </source>
</evidence>
<dbReference type="GeneID" id="70252244"/>
<dbReference type="Gene3D" id="4.10.240.10">
    <property type="entry name" value="Zn(2)-C6 fungal-type DNA-binding domain"/>
    <property type="match status" value="1"/>
</dbReference>
<keyword evidence="2" id="KW-0805">Transcription regulation</keyword>
<gene>
    <name evidence="7" type="ORF">BGW36DRAFT_457217</name>
</gene>
<evidence type="ECO:0000256" key="5">
    <source>
        <dbReference type="ARBA" id="ARBA00023242"/>
    </source>
</evidence>
<sequence>MQKSAMMSTYDHHGKKISRRSRVACKTCNRRKVRCDVTQTGPPCSNCEHEAAVCEVLPRKKHKPRVSRVVKEVTSDRRATDEIADQVPDTEGILPDDSACSYIGDTRGPRQSVYELCHPSVPQEESLEIVTRNTINASTNTLKPHEVDYIRHEGGYKVLLPEVCDELIRCYFHHVHSSMPVIDAPGFLNEYVENGSGNINPLLWWSMLLAATNFASLDILQRAGFSSRKAMKKAMYTRAKCFYDLDRGTDKLILIQSVLLMSFWYTDSHDHTGAWYWVGIAITLAQGIGIHRSPHVQYRHREKSQDVLSELRQRLIRRIWWTCVVRDRWLSLAKGRPMRIHDEDCDLSIPIDNDVLHELQNLSSGAHGIFIPTDIIQLAGMWVQLVKISIAMGRVLRMHYRLNSPKPKAEDIDQLAIELFEFEPSESSSLYDLTDILLLHKYHLELFYQASVTVLYRPYILNAPASFPTDSSATWQTTAQRRARTAASRTNSILEKIIDLDAVTFIKPMIITSLIPAMQIHLFDCKLGNRLQANLGHNKLQLCMLILDSLRETYWSAGVMFRLFGRAQNILNSRRDSSSIRTKLPSNSDSSFANRNEFTPNTSMSVFPVLNQGHSDSVVIGEELLSNSNGDVSPYFSSIDQLLSPGFSLSESHADAYFIGYPNTEIIGPAPMNLFYDMS</sequence>
<proteinExistence type="predicted"/>
<protein>
    <submittedName>
        <fullName evidence="7">Fungal-specific transcription factor domain-containing protein</fullName>
    </submittedName>
</protein>
<dbReference type="InterPro" id="IPR052761">
    <property type="entry name" value="Fungal_Detox/Toxin_TFs"/>
</dbReference>
<dbReference type="AlphaFoldDB" id="A0AAD4Q6N8"/>
<dbReference type="PANTHER" id="PTHR47425">
    <property type="entry name" value="FARB-RELATED"/>
    <property type="match status" value="1"/>
</dbReference>
<organism evidence="7 8">
    <name type="scientific">Talaromyces proteolyticus</name>
    <dbReference type="NCBI Taxonomy" id="1131652"/>
    <lineage>
        <taxon>Eukaryota</taxon>
        <taxon>Fungi</taxon>
        <taxon>Dikarya</taxon>
        <taxon>Ascomycota</taxon>
        <taxon>Pezizomycotina</taxon>
        <taxon>Eurotiomycetes</taxon>
        <taxon>Eurotiomycetidae</taxon>
        <taxon>Eurotiales</taxon>
        <taxon>Trichocomaceae</taxon>
        <taxon>Talaromyces</taxon>
        <taxon>Talaromyces sect. Bacilispori</taxon>
    </lineage>
</organism>
<keyword evidence="8" id="KW-1185">Reference proteome</keyword>
<keyword evidence="5" id="KW-0539">Nucleus</keyword>
<feature type="domain" description="Zn(2)-C6 fungal-type" evidence="6">
    <location>
        <begin position="24"/>
        <end position="56"/>
    </location>
</feature>
<dbReference type="InterPro" id="IPR007219">
    <property type="entry name" value="XnlR_reg_dom"/>
</dbReference>
<evidence type="ECO:0000256" key="1">
    <source>
        <dbReference type="ARBA" id="ARBA00022723"/>
    </source>
</evidence>
<keyword evidence="1" id="KW-0479">Metal-binding</keyword>
<dbReference type="GO" id="GO:0006351">
    <property type="term" value="P:DNA-templated transcription"/>
    <property type="evidence" value="ECO:0007669"/>
    <property type="project" value="InterPro"/>
</dbReference>
<evidence type="ECO:0000313" key="7">
    <source>
        <dbReference type="EMBL" id="KAH8705838.1"/>
    </source>
</evidence>
<evidence type="ECO:0000313" key="8">
    <source>
        <dbReference type="Proteomes" id="UP001201262"/>
    </source>
</evidence>
<keyword evidence="4" id="KW-0804">Transcription</keyword>
<comment type="caution">
    <text evidence="7">The sequence shown here is derived from an EMBL/GenBank/DDBJ whole genome shotgun (WGS) entry which is preliminary data.</text>
</comment>
<dbReference type="PANTHER" id="PTHR47425:SF3">
    <property type="entry name" value="ZN(II)2CYS6 TRANSCRIPTION FACTOR (EUROFUNG)"/>
    <property type="match status" value="1"/>
</dbReference>
<dbReference type="SMART" id="SM00066">
    <property type="entry name" value="GAL4"/>
    <property type="match status" value="1"/>
</dbReference>
<dbReference type="InterPro" id="IPR036864">
    <property type="entry name" value="Zn2-C6_fun-type_DNA-bd_sf"/>
</dbReference>
<dbReference type="Proteomes" id="UP001201262">
    <property type="component" value="Unassembled WGS sequence"/>
</dbReference>
<dbReference type="CDD" id="cd12148">
    <property type="entry name" value="fungal_TF_MHR"/>
    <property type="match status" value="1"/>
</dbReference>
<evidence type="ECO:0000259" key="6">
    <source>
        <dbReference type="PROSITE" id="PS50048"/>
    </source>
</evidence>